<feature type="non-terminal residue" evidence="3">
    <location>
        <position position="764"/>
    </location>
</feature>
<dbReference type="Proteomes" id="UP000479000">
    <property type="component" value="Unassembled WGS sequence"/>
</dbReference>
<gene>
    <name evidence="3" type="ORF">NTEN_LOCUS9716</name>
</gene>
<dbReference type="Gene3D" id="1.10.640.10">
    <property type="entry name" value="Haem peroxidase domain superfamily, animal type"/>
    <property type="match status" value="2"/>
</dbReference>
<dbReference type="SUPFAM" id="SSF48113">
    <property type="entry name" value="Heme-dependent peroxidases"/>
    <property type="match status" value="2"/>
</dbReference>
<evidence type="ECO:0008006" key="5">
    <source>
        <dbReference type="Google" id="ProtNLM"/>
    </source>
</evidence>
<evidence type="ECO:0000313" key="4">
    <source>
        <dbReference type="Proteomes" id="UP000479000"/>
    </source>
</evidence>
<keyword evidence="1" id="KW-0575">Peroxidase</keyword>
<name>A0A6H5GRJ9_9HEMI</name>
<dbReference type="GO" id="GO:0020037">
    <property type="term" value="F:heme binding"/>
    <property type="evidence" value="ECO:0007669"/>
    <property type="project" value="InterPro"/>
</dbReference>
<dbReference type="InterPro" id="IPR019791">
    <property type="entry name" value="Haem_peroxidase_animal"/>
</dbReference>
<dbReference type="GO" id="GO:0004601">
    <property type="term" value="F:peroxidase activity"/>
    <property type="evidence" value="ECO:0007669"/>
    <property type="project" value="UniProtKB-KW"/>
</dbReference>
<dbReference type="InterPro" id="IPR010255">
    <property type="entry name" value="Haem_peroxidase_sf"/>
</dbReference>
<dbReference type="PANTHER" id="PTHR11475">
    <property type="entry name" value="OXIDASE/PEROXIDASE"/>
    <property type="match status" value="1"/>
</dbReference>
<evidence type="ECO:0000256" key="1">
    <source>
        <dbReference type="ARBA" id="ARBA00022559"/>
    </source>
</evidence>
<evidence type="ECO:0000256" key="2">
    <source>
        <dbReference type="SAM" id="MobiDB-lite"/>
    </source>
</evidence>
<dbReference type="InterPro" id="IPR037120">
    <property type="entry name" value="Haem_peroxidase_sf_animal"/>
</dbReference>
<feature type="compositionally biased region" description="Basic and acidic residues" evidence="2">
    <location>
        <begin position="665"/>
        <end position="675"/>
    </location>
</feature>
<dbReference type="PANTHER" id="PTHR11475:SF134">
    <property type="entry name" value="LD42267P"/>
    <property type="match status" value="1"/>
</dbReference>
<keyword evidence="1" id="KW-0560">Oxidoreductase</keyword>
<organism evidence="3 4">
    <name type="scientific">Nesidiocoris tenuis</name>
    <dbReference type="NCBI Taxonomy" id="355587"/>
    <lineage>
        <taxon>Eukaryota</taxon>
        <taxon>Metazoa</taxon>
        <taxon>Ecdysozoa</taxon>
        <taxon>Arthropoda</taxon>
        <taxon>Hexapoda</taxon>
        <taxon>Insecta</taxon>
        <taxon>Pterygota</taxon>
        <taxon>Neoptera</taxon>
        <taxon>Paraneoptera</taxon>
        <taxon>Hemiptera</taxon>
        <taxon>Heteroptera</taxon>
        <taxon>Panheteroptera</taxon>
        <taxon>Cimicomorpha</taxon>
        <taxon>Miridae</taxon>
        <taxon>Dicyphina</taxon>
        <taxon>Nesidiocoris</taxon>
    </lineage>
</organism>
<protein>
    <recommendedName>
        <fullName evidence="5">Heme peroxidase</fullName>
    </recommendedName>
</protein>
<feature type="region of interest" description="Disordered" evidence="2">
    <location>
        <begin position="606"/>
        <end position="627"/>
    </location>
</feature>
<dbReference type="PRINTS" id="PR00457">
    <property type="entry name" value="ANPEROXIDASE"/>
</dbReference>
<accession>A0A6H5GRJ9</accession>
<reference evidence="3 4" key="1">
    <citation type="submission" date="2020-02" db="EMBL/GenBank/DDBJ databases">
        <authorList>
            <person name="Ferguson B K."/>
        </authorList>
    </citation>
    <scope>NUCLEOTIDE SEQUENCE [LARGE SCALE GENOMIC DNA]</scope>
</reference>
<proteinExistence type="predicted"/>
<feature type="region of interest" description="Disordered" evidence="2">
    <location>
        <begin position="649"/>
        <end position="677"/>
    </location>
</feature>
<dbReference type="EMBL" id="CADCXU010014760">
    <property type="protein sequence ID" value="CAB0004239.1"/>
    <property type="molecule type" value="Genomic_DNA"/>
</dbReference>
<keyword evidence="4" id="KW-1185">Reference proteome</keyword>
<dbReference type="GO" id="GO:0006979">
    <property type="term" value="P:response to oxidative stress"/>
    <property type="evidence" value="ECO:0007669"/>
    <property type="project" value="InterPro"/>
</dbReference>
<dbReference type="Pfam" id="PF03098">
    <property type="entry name" value="An_peroxidase"/>
    <property type="match status" value="2"/>
</dbReference>
<dbReference type="OrthoDB" id="823504at2759"/>
<sequence>MKFSQGPQQPCRVARTDPWKYEGAGPMRFFESFPSTTLALPVKNVLREPSIGPVRMEVFRCSNSIQFRYRMGLMAWIGSASSQFHKSKSISNFEPSKINSLATNGQDLGQPLVHQEDLAAFISQATQAMEHRISHLEPHLHRLGYNGERLRCCGVEFSDFHPECFPIRLPEGDPIHGSSRCQEYTRSATAPRKDCTLGPREQLNEATSFLDASNLYGTSSEENEGLREFSGGRLKLMDGLLPPDASVGCRAHGRLKCFKSGDPRVNEHMGLAAMMTLLAREHNRLADALARMNPHWVDEILFQEARRLLIGQLQIITYKEFLPLILGQVGKQLDTMEAFSLLPKDEGYFEGYDINVDPTVANSVAAAALHFAVSLMPPVVKLFNLASQRFVNASFNLTFLDLRFLPERGRARPGLLPLFTQKPPTSVYLSSDEKFQDGTRAGEESLTDSFYAPFKLYNRDGLNSITFGLLRSPALNNNQHVNSVFTNRMFYQPGNDRLADPQSPQGTAFSFSRPKRQATRIANTSLMLEFASSRLVRSFIQGYAWIREKLLSPHFQTVHLQLCSVARELNDVETGSLDSLISTLPQVDLGFDSMDLDDEECLESALPCDHTNRPEGADESADGLSRPELHVRQRRLRGCWTAALRRGSTECDSGSRSEGSSSGNVKERRVQESKSHMFQRRSKTILYTTGIIDEIILGLTATPMETLDNYITKEVTEHLFENRTIPFSGMDLVSLNIQRARDHGLHPYNDYREICGLKRARTFK</sequence>
<dbReference type="AlphaFoldDB" id="A0A6H5GRJ9"/>
<dbReference type="PROSITE" id="PS50292">
    <property type="entry name" value="PEROXIDASE_3"/>
    <property type="match status" value="1"/>
</dbReference>
<evidence type="ECO:0000313" key="3">
    <source>
        <dbReference type="EMBL" id="CAB0004239.1"/>
    </source>
</evidence>